<feature type="binding site" evidence="20">
    <location>
        <position position="834"/>
    </location>
    <ligand>
        <name>Mn(2+)</name>
        <dbReference type="ChEBI" id="CHEBI:29035"/>
        <label>4</label>
    </ligand>
</feature>
<name>A0A0E3MJ78_SACSO</name>
<dbReference type="Proteomes" id="UP000282269">
    <property type="component" value="Chromosome"/>
</dbReference>
<feature type="binding site" evidence="20">
    <location>
        <position position="206"/>
    </location>
    <ligand>
        <name>ATP</name>
        <dbReference type="ChEBI" id="CHEBI:30616"/>
        <label>1</label>
    </ligand>
</feature>
<feature type="binding site" evidence="20">
    <location>
        <position position="836"/>
    </location>
    <ligand>
        <name>Mn(2+)</name>
        <dbReference type="ChEBI" id="CHEBI:29035"/>
        <label>4</label>
    </ligand>
</feature>
<dbReference type="NCBIfam" id="NF003671">
    <property type="entry name" value="PRK05294.1"/>
    <property type="match status" value="1"/>
</dbReference>
<proteinExistence type="inferred from homology"/>
<comment type="catalytic activity">
    <reaction evidence="15 20">
        <text>hydrogencarbonate + NH4(+) + 2 ATP = carbamoyl phosphate + 2 ADP + phosphate + 2 H(+)</text>
        <dbReference type="Rhea" id="RHEA:18029"/>
        <dbReference type="ChEBI" id="CHEBI:15378"/>
        <dbReference type="ChEBI" id="CHEBI:17544"/>
        <dbReference type="ChEBI" id="CHEBI:28938"/>
        <dbReference type="ChEBI" id="CHEBI:30616"/>
        <dbReference type="ChEBI" id="CHEBI:43474"/>
        <dbReference type="ChEBI" id="CHEBI:58228"/>
        <dbReference type="ChEBI" id="CHEBI:456216"/>
        <dbReference type="EC" id="6.3.4.16"/>
    </reaction>
</comment>
<dbReference type="FunFam" id="3.40.50.20:FF:000001">
    <property type="entry name" value="Carbamoyl-phosphate synthase large chain"/>
    <property type="match status" value="2"/>
</dbReference>
<dbReference type="EC" id="6.3.5.5" evidence="20"/>
<dbReference type="EMBL" id="CP011057">
    <property type="protein sequence ID" value="AKA79369.1"/>
    <property type="molecule type" value="Genomic_DNA"/>
</dbReference>
<comment type="cofactor">
    <cofactor evidence="20">
        <name>Mg(2+)</name>
        <dbReference type="ChEBI" id="CHEBI:18420"/>
    </cofactor>
    <cofactor evidence="20">
        <name>Mn(2+)</name>
        <dbReference type="ChEBI" id="CHEBI:29035"/>
    </cofactor>
    <text evidence="20">Binds 4 Mg(2+) or Mn(2+) ions per subunit.</text>
</comment>
<evidence type="ECO:0000313" key="40">
    <source>
        <dbReference type="Proteomes" id="UP000269431"/>
    </source>
</evidence>
<dbReference type="KEGG" id="ssof:SULC_1730"/>
<dbReference type="HAMAP" id="MF_01210_A">
    <property type="entry name" value="CPSase_L_chain_A"/>
    <property type="match status" value="1"/>
</dbReference>
<dbReference type="GO" id="GO:0006526">
    <property type="term" value="P:L-arginine biosynthetic process"/>
    <property type="evidence" value="ECO:0007669"/>
    <property type="project" value="UniProtKB-UniRule"/>
</dbReference>
<evidence type="ECO:0000256" key="9">
    <source>
        <dbReference type="ARBA" id="ARBA00022737"/>
    </source>
</evidence>
<evidence type="ECO:0000256" key="7">
    <source>
        <dbReference type="ARBA" id="ARBA00022605"/>
    </source>
</evidence>
<feature type="binding site" evidence="20">
    <location>
        <position position="296"/>
    </location>
    <ligand>
        <name>Mn(2+)</name>
        <dbReference type="ChEBI" id="CHEBI:29035"/>
        <label>1</label>
    </ligand>
</feature>
<feature type="binding site" evidence="20">
    <location>
        <position position="822"/>
    </location>
    <ligand>
        <name>Mn(2+)</name>
        <dbReference type="ChEBI" id="CHEBI:29035"/>
        <label>3</label>
    </ligand>
</feature>
<dbReference type="EMBL" id="CP033237">
    <property type="protein sequence ID" value="AZF73695.1"/>
    <property type="molecule type" value="Genomic_DNA"/>
</dbReference>
<reference evidence="39 40" key="4">
    <citation type="journal article" date="2018" name="Proc. Natl. Acad. Sci. U.S.A.">
        <title>Nonmutational mechanism of inheritance in the Archaeon Sulfolobus solfataricus.</title>
        <authorList>
            <person name="Payne S."/>
            <person name="McCarthy S."/>
            <person name="Johnson T."/>
            <person name="North E."/>
            <person name="Blum P."/>
        </authorList>
    </citation>
    <scope>NUCLEOTIDE SEQUENCE [LARGE SCALE GENOMIC DNA]</scope>
    <source>
        <strain evidence="27 39">SARC-H</strain>
        <strain evidence="28 43">SARC-I</strain>
        <strain evidence="30 44">SARC-N</strain>
        <strain evidence="31 45">SARC-O</strain>
        <strain evidence="32 40">SUL120</strain>
        <strain evidence="26 41">SULG</strain>
        <strain evidence="29 42">SULM</strain>
    </source>
</reference>
<feature type="binding site" evidence="20">
    <location>
        <position position="241"/>
    </location>
    <ligand>
        <name>ATP</name>
        <dbReference type="ChEBI" id="CHEBI:30616"/>
        <label>1</label>
    </ligand>
</feature>
<dbReference type="Proteomes" id="UP000594632">
    <property type="component" value="Chromosome"/>
</dbReference>
<dbReference type="KEGG" id="ssol:SULB_1732"/>
<evidence type="ECO:0000313" key="32">
    <source>
        <dbReference type="EMBL" id="AZF84108.1"/>
    </source>
</evidence>
<dbReference type="FunFam" id="1.10.1030.10:FF:000002">
    <property type="entry name" value="Carbamoyl-phosphate synthase large chain"/>
    <property type="match status" value="1"/>
</dbReference>
<evidence type="ECO:0000313" key="27">
    <source>
        <dbReference type="EMBL" id="AZF71075.1"/>
    </source>
</evidence>
<reference evidence="35 36" key="1">
    <citation type="journal article" date="2015" name="Genome Announc.">
        <title>Complete Genome Sequence of Sulfolobus solfataricus Strain 98/2 and Evolved Derivatives.</title>
        <authorList>
            <person name="McCarthy S."/>
            <person name="Gradnigo J."/>
            <person name="Johnson T."/>
            <person name="Payne S."/>
            <person name="Lipzen A."/>
            <person name="Martin J."/>
            <person name="Schackwitz W."/>
            <person name="Moriyama E."/>
            <person name="Blum P."/>
        </authorList>
    </citation>
    <scope>NUCLEOTIDE SEQUENCE [LARGE SCALE GENOMIC DNA]</scope>
    <source>
        <strain evidence="35">98/2 SULC</strain>
        <strain evidence="23">SARC-B</strain>
        <strain evidence="24">SARC-C</strain>
        <strain evidence="25 37">SULA</strain>
        <strain evidence="36">SULB</strain>
    </source>
</reference>
<dbReference type="Gene3D" id="3.30.470.20">
    <property type="entry name" value="ATP-grasp fold, B domain"/>
    <property type="match status" value="2"/>
</dbReference>
<feature type="binding site" evidence="20">
    <location>
        <position position="282"/>
    </location>
    <ligand>
        <name>ATP</name>
        <dbReference type="ChEBI" id="CHEBI:30616"/>
        <label>1</label>
    </ligand>
</feature>
<feature type="binding site" evidence="20">
    <location>
        <position position="750"/>
    </location>
    <ligand>
        <name>ATP</name>
        <dbReference type="ChEBI" id="CHEBI:30616"/>
        <label>2</label>
    </ligand>
</feature>
<comment type="catalytic activity">
    <reaction evidence="16 20">
        <text>hydrogencarbonate + L-glutamine + 2 ATP + H2O = carbamoyl phosphate + L-glutamate + 2 ADP + phosphate + 2 H(+)</text>
        <dbReference type="Rhea" id="RHEA:18633"/>
        <dbReference type="ChEBI" id="CHEBI:15377"/>
        <dbReference type="ChEBI" id="CHEBI:15378"/>
        <dbReference type="ChEBI" id="CHEBI:17544"/>
        <dbReference type="ChEBI" id="CHEBI:29985"/>
        <dbReference type="ChEBI" id="CHEBI:30616"/>
        <dbReference type="ChEBI" id="CHEBI:43474"/>
        <dbReference type="ChEBI" id="CHEBI:58228"/>
        <dbReference type="ChEBI" id="CHEBI:58359"/>
        <dbReference type="ChEBI" id="CHEBI:456216"/>
        <dbReference type="EC" id="6.3.5.5"/>
    </reaction>
</comment>
<evidence type="ECO:0000256" key="18">
    <source>
        <dbReference type="ARBA" id="ARBA00060037"/>
    </source>
</evidence>
<dbReference type="InterPro" id="IPR011607">
    <property type="entry name" value="MGS-like_dom"/>
</dbReference>
<dbReference type="RefSeq" id="WP_009991180.1">
    <property type="nucleotide sequence ID" value="NZ_CP011055.2"/>
</dbReference>
<dbReference type="EMBL" id="CP033236">
    <property type="protein sequence ID" value="AZF71075.1"/>
    <property type="molecule type" value="Genomic_DNA"/>
</dbReference>
<keyword evidence="7 20" id="KW-0028">Amino-acid biosynthesis</keyword>
<dbReference type="GO" id="GO:0044205">
    <property type="term" value="P:'de novo' UMP biosynthetic process"/>
    <property type="evidence" value="ECO:0007669"/>
    <property type="project" value="UniProtKB-UniRule"/>
</dbReference>
<dbReference type="AlphaFoldDB" id="A0A0E3MJ78"/>
<dbReference type="InterPro" id="IPR013815">
    <property type="entry name" value="ATP_grasp_subdomain_1"/>
</dbReference>
<reference evidence="25" key="5">
    <citation type="submission" date="2018-10" db="EMBL/GenBank/DDBJ databases">
        <authorList>
            <person name="McCarthy S."/>
            <person name="Gradnigo J."/>
            <person name="Johnson T."/>
            <person name="Payne S."/>
            <person name="Lipzen A."/>
            <person name="Schackwitz W."/>
            <person name="Martin J."/>
            <person name="Moriyama E."/>
            <person name="Blum P."/>
        </authorList>
    </citation>
    <scope>NUCLEOTIDE SEQUENCE</scope>
    <source>
        <strain evidence="23">SARC-B</strain>
        <strain evidence="24">SARC-C</strain>
        <strain evidence="25">SULA</strain>
    </source>
</reference>
<dbReference type="Proteomes" id="UP000267993">
    <property type="component" value="Chromosome"/>
</dbReference>
<dbReference type="EMBL" id="CP011056">
    <property type="protein sequence ID" value="AKA76675.1"/>
    <property type="molecule type" value="Genomic_DNA"/>
</dbReference>
<dbReference type="GO" id="GO:0005737">
    <property type="term" value="C:cytoplasm"/>
    <property type="evidence" value="ECO:0007669"/>
    <property type="project" value="TreeGrafter"/>
</dbReference>
<feature type="domain" description="ATP-grasp" evidence="21">
    <location>
        <begin position="673"/>
        <end position="863"/>
    </location>
</feature>
<comment type="cofactor">
    <cofactor evidence="1">
        <name>Mn(2+)</name>
        <dbReference type="ChEBI" id="CHEBI:29035"/>
    </cofactor>
</comment>
<evidence type="ECO:0000313" key="26">
    <source>
        <dbReference type="EMBL" id="AZF68455.1"/>
    </source>
</evidence>
<dbReference type="NCBIfam" id="TIGR01369">
    <property type="entry name" value="CPSaseII_lrg"/>
    <property type="match status" value="1"/>
</dbReference>
<comment type="function">
    <text evidence="17 20">Large subunit of the glutamine-dependent carbamoyl phosphate synthetase (CPSase). CPSase catalyzes the formation of carbamoyl phosphate from the ammonia moiety of glutamine, carbonate, and phosphate donated by ATP, constituting the first step of 2 biosynthetic pathways, one leading to arginine and/or urea and the other to pyrimidine nucleotides. The large subunit (synthetase) binds the substrates ammonia (free or transferred from glutamine from the small subunit), hydrogencarbonate and ATP and carries out an ATP-coupled ligase reaction, activating hydrogencarbonate by forming carboxy phosphate which reacts with ammonia to form carbamoyl phosphate.</text>
</comment>
<dbReference type="GO" id="GO:0046872">
    <property type="term" value="F:metal ion binding"/>
    <property type="evidence" value="ECO:0007669"/>
    <property type="project" value="UniProtKB-KW"/>
</dbReference>
<feature type="binding site" evidence="20">
    <location>
        <position position="782"/>
    </location>
    <ligand>
        <name>ATP</name>
        <dbReference type="ChEBI" id="CHEBI:30616"/>
        <label>2</label>
    </ligand>
</feature>
<dbReference type="OMA" id="FPFNKFP"/>
<dbReference type="Proteomes" id="UP000269431">
    <property type="component" value="Chromosome"/>
</dbReference>
<evidence type="ECO:0000313" key="44">
    <source>
        <dbReference type="Proteomes" id="UP000278715"/>
    </source>
</evidence>
<keyword evidence="6 20" id="KW-0436">Ligase</keyword>
<dbReference type="GeneID" id="1454916"/>
<dbReference type="EMBL" id="CP011055">
    <property type="protein sequence ID" value="AKA73978.1"/>
    <property type="molecule type" value="Genomic_DNA"/>
</dbReference>
<feature type="binding site" evidence="20">
    <location>
        <position position="298"/>
    </location>
    <ligand>
        <name>Mg(2+)</name>
        <dbReference type="ChEBI" id="CHEBI:18420"/>
        <label>2</label>
    </ligand>
</feature>
<dbReference type="GO" id="GO:0005524">
    <property type="term" value="F:ATP binding"/>
    <property type="evidence" value="ECO:0007669"/>
    <property type="project" value="UniProtKB-UniRule"/>
</dbReference>
<dbReference type="Proteomes" id="UP000033057">
    <property type="component" value="Chromosome"/>
</dbReference>
<evidence type="ECO:0000259" key="22">
    <source>
        <dbReference type="PROSITE" id="PS51855"/>
    </source>
</evidence>
<dbReference type="PANTHER" id="PTHR11405">
    <property type="entry name" value="CARBAMOYLTRANSFERASE FAMILY MEMBER"/>
    <property type="match status" value="1"/>
</dbReference>
<feature type="binding site" evidence="20">
    <location>
        <position position="296"/>
    </location>
    <ligand>
        <name>Mn(2+)</name>
        <dbReference type="ChEBI" id="CHEBI:29035"/>
        <label>2</label>
    </ligand>
</feature>
<dbReference type="EMBL" id="CP050869">
    <property type="protein sequence ID" value="QPG50918.1"/>
    <property type="molecule type" value="Genomic_DNA"/>
</dbReference>
<keyword evidence="5 20" id="KW-0055">Arginine biosynthesis</keyword>
<dbReference type="Proteomes" id="UP000273443">
    <property type="component" value="Chromosome"/>
</dbReference>
<evidence type="ECO:0000313" key="33">
    <source>
        <dbReference type="EMBL" id="QPG50918.1"/>
    </source>
</evidence>
<evidence type="ECO:0000256" key="8">
    <source>
        <dbReference type="ARBA" id="ARBA00022723"/>
    </source>
</evidence>
<evidence type="ECO:0000256" key="14">
    <source>
        <dbReference type="ARBA" id="ARBA00023211"/>
    </source>
</evidence>
<feature type="region of interest" description="Oligomerization domain" evidence="20">
    <location>
        <begin position="400"/>
        <end position="548"/>
    </location>
</feature>
<comment type="pathway">
    <text evidence="2 20">Pyrimidine metabolism; UMP biosynthesis via de novo pathway; (S)-dihydroorotate from bicarbonate: step 1/3.</text>
</comment>
<dbReference type="GO" id="GO:0004087">
    <property type="term" value="F:carbamoyl-phosphate synthase (ammonia) activity"/>
    <property type="evidence" value="ECO:0007669"/>
    <property type="project" value="UniProtKB-EC"/>
</dbReference>
<keyword evidence="10 20" id="KW-0547">Nucleotide-binding</keyword>
<organism evidence="25 37">
    <name type="scientific">Saccharolobus solfataricus</name>
    <name type="common">Sulfolobus solfataricus</name>
    <dbReference type="NCBI Taxonomy" id="2287"/>
    <lineage>
        <taxon>Archaea</taxon>
        <taxon>Thermoproteota</taxon>
        <taxon>Thermoprotei</taxon>
        <taxon>Sulfolobales</taxon>
        <taxon>Sulfolobaceae</taxon>
        <taxon>Saccharolobus</taxon>
    </lineage>
</organism>
<feature type="binding site" evidence="20">
    <location>
        <position position="296"/>
    </location>
    <ligand>
        <name>ATP</name>
        <dbReference type="ChEBI" id="CHEBI:30616"/>
        <label>1</label>
    </ligand>
</feature>
<dbReference type="Pfam" id="PF25596">
    <property type="entry name" value="CPSase_L_D1"/>
    <property type="match status" value="2"/>
</dbReference>
<comment type="domain">
    <text evidence="20">The large subunit is composed of 2 ATP-grasp domains that are involved in binding the 2 ATP molecules needed for carbamoyl phosphate synthesis. The N-terminal ATP-grasp domain (referred to as the carboxyphosphate synthetic component) catalyzes the ATP-dependent phosphorylation of hydrogencarbonate to carboxyphosphate and the subsequent nucleophilic attack by ammonia to form a carbamate intermediate. The C-terminal ATP-grasp domain (referred to as the carbamoyl phosphate synthetic component) then catalyzes the phosphorylation of carbamate with the second ATP to form the end product carbamoyl phosphate. The reactive and unstable enzyme intermediates are sequentially channeled from one active site to the next through the interior of the protein over a distance of at least 96 A.</text>
</comment>
<dbReference type="InterPro" id="IPR005479">
    <property type="entry name" value="CPAse_ATP-bd"/>
</dbReference>
<evidence type="ECO:0000313" key="24">
    <source>
        <dbReference type="EMBL" id="AKA76675.1"/>
    </source>
</evidence>
<dbReference type="EMBL" id="CP033239">
    <property type="protein sequence ID" value="AZF78926.1"/>
    <property type="molecule type" value="Genomic_DNA"/>
</dbReference>
<dbReference type="GO" id="GO:0006541">
    <property type="term" value="P:glutamine metabolic process"/>
    <property type="evidence" value="ECO:0007669"/>
    <property type="project" value="TreeGrafter"/>
</dbReference>
<comment type="similarity">
    <text evidence="4 20">Belongs to the CarB family.</text>
</comment>
<feature type="region of interest" description="Carbamoyl phosphate synthetic domain" evidence="20">
    <location>
        <begin position="549"/>
        <end position="930"/>
    </location>
</feature>
<evidence type="ECO:0000256" key="13">
    <source>
        <dbReference type="ARBA" id="ARBA00022975"/>
    </source>
</evidence>
<feature type="binding site" evidence="20">
    <location>
        <position position="748"/>
    </location>
    <ligand>
        <name>ATP</name>
        <dbReference type="ChEBI" id="CHEBI:30616"/>
        <label>2</label>
    </ligand>
</feature>
<feature type="binding site" evidence="20">
    <location>
        <position position="239"/>
    </location>
    <ligand>
        <name>ATP</name>
        <dbReference type="ChEBI" id="CHEBI:30616"/>
        <label>1</label>
    </ligand>
</feature>
<evidence type="ECO:0000256" key="17">
    <source>
        <dbReference type="ARBA" id="ARBA00057223"/>
    </source>
</evidence>
<feature type="binding site" evidence="20">
    <location>
        <position position="298"/>
    </location>
    <ligand>
        <name>Mn(2+)</name>
        <dbReference type="ChEBI" id="CHEBI:29035"/>
        <label>2</label>
    </ligand>
</feature>
<evidence type="ECO:0000256" key="6">
    <source>
        <dbReference type="ARBA" id="ARBA00022598"/>
    </source>
</evidence>
<evidence type="ECO:0000313" key="38">
    <source>
        <dbReference type="Proteomes" id="UP000076770"/>
    </source>
</evidence>
<dbReference type="FunFam" id="3.30.470.20:FF:000026">
    <property type="entry name" value="Carbamoyl-phosphate synthase large chain"/>
    <property type="match status" value="1"/>
</dbReference>
<feature type="binding site" evidence="20">
    <location>
        <position position="834"/>
    </location>
    <ligand>
        <name>Mg(2+)</name>
        <dbReference type="ChEBI" id="CHEBI:18420"/>
        <label>4</label>
    </ligand>
</feature>
<dbReference type="Pfam" id="PF02786">
    <property type="entry name" value="CPSase_L_D2"/>
    <property type="match status" value="2"/>
</dbReference>
<evidence type="ECO:0000256" key="5">
    <source>
        <dbReference type="ARBA" id="ARBA00022571"/>
    </source>
</evidence>
<dbReference type="Proteomes" id="UP000076770">
    <property type="component" value="Chromosome i"/>
</dbReference>
<evidence type="ECO:0000313" key="25">
    <source>
        <dbReference type="EMBL" id="AKA79369.1"/>
    </source>
</evidence>
<evidence type="ECO:0000313" key="31">
    <source>
        <dbReference type="EMBL" id="AZF81531.1"/>
    </source>
</evidence>
<feature type="domain" description="ATP-grasp" evidence="21">
    <location>
        <begin position="131"/>
        <end position="325"/>
    </location>
</feature>
<evidence type="ECO:0000256" key="11">
    <source>
        <dbReference type="ARBA" id="ARBA00022840"/>
    </source>
</evidence>
<feature type="binding site" evidence="20">
    <location>
        <position position="282"/>
    </location>
    <ligand>
        <name>Mn(2+)</name>
        <dbReference type="ChEBI" id="CHEBI:29035"/>
        <label>1</label>
    </ligand>
</feature>
<dbReference type="FunFam" id="3.30.1490.20:FF:000001">
    <property type="entry name" value="Carbamoyl-phosphate synthase large chain"/>
    <property type="match status" value="1"/>
</dbReference>
<evidence type="ECO:0000256" key="15">
    <source>
        <dbReference type="ARBA" id="ARBA00047359"/>
    </source>
</evidence>
<feature type="binding site" evidence="20">
    <location>
        <position position="755"/>
    </location>
    <ligand>
        <name>ATP</name>
        <dbReference type="ChEBI" id="CHEBI:30616"/>
        <label>2</label>
    </ligand>
</feature>
<evidence type="ECO:0000313" key="30">
    <source>
        <dbReference type="EMBL" id="AZF78926.1"/>
    </source>
</evidence>
<feature type="binding site" evidence="20">
    <location>
        <position position="780"/>
    </location>
    <ligand>
        <name>ATP</name>
        <dbReference type="ChEBI" id="CHEBI:30616"/>
        <label>2</label>
    </ligand>
</feature>
<dbReference type="PANTHER" id="PTHR11405:SF53">
    <property type="entry name" value="CARBAMOYL-PHOSPHATE SYNTHASE [AMMONIA], MITOCHONDRIAL"/>
    <property type="match status" value="1"/>
</dbReference>
<dbReference type="UniPathway" id="UPA00068">
    <property type="reaction ID" value="UER00171"/>
</dbReference>
<sequence length="1051" mass="118204">MRETPKKVLVIGSGPIKIAEAAEFDYSGSQALKALKEEGIETVLVNSNVATVQTSKKFADKLYMLPVVWWAVEKVIEKERPDGIMIGFGGQTALNVGVDLHKKGVLQKYNVKVLGTQIDGIEKALSREKFRETMIENNLPVPPSLSARSEEEAIKNAKIVGYPVMVRVSFNLGGRGSMVAWTEEDLKKNIRRALSQSYIGEVLLEKYLYHWIELEYEVMRDKKGNSAVIACIENLDPMGVHTGESTVVAPCQTLDNLEYQNMRTYTIEVARSINLIGECNVQFALNPRGYEYYIIETNPRMSRSSALASKATGYPLAYVSAKLALGYELHEVINKVSGRTCACFEPSLDYIVTKIPRWDLSKFENVDQSLATEMMSVGEVMSIGRSFEESLQKAIRMLDIGEPGVVGGKVYESNMSKEEALKYLKERRPYWFLYAAKAFKEGATINEVYEVTGINEFFLNKIKGLVDFYETLRKLKEIDKETLKLAKKLGFSDEQISKALNKSTEYVRKIRYETNTIPVVKLIDTLAGEWPAVTNYMYLTYNGTEDDIEFSQGNKLLIIGAGGFRIGVSVEFDWSVVSLMEAGSKYFDEVAVLNYNPETVSTDWDIARKLYFDEISVERVLDLIKKEKFRYVATFSGGQIGNSIAKELEENGVRLLGTSGSSVDIAENREKFSKLLDKLGISQPDWISATSLGEIKKFANEVGFPVLVRPSYVLSGSSMKIAYSEEELYEYVRRATEISPKYPVVISKYIENAIEAEIDGVSDGNKVLGITLEHIEEAGVHSGDATMSIPFRKLSENNVNRMRENVLNIARELNIKGPFNVQFVVKENTPYIIELNLRASRSMPFSSKAKGINLINESMKAIFDGLDFSEDYYEPPSKYWAVKSAQFSWSQLRGAYPFLGPEMKSTGEAASFGVTFYDALLKSWLSSMPNRIPNKNGIALVYGNKNLDYLKDTADNLTRFGLTVYSISELPLQDIETIDKMKAEELVRAKKVEIIVTDGYLKKFDYNIRRTAVDYNIPIILNGRLGYEVSKAFLNYDSLTFFEISEYGGGI</sequence>
<feature type="binding site" evidence="20">
    <location>
        <position position="822"/>
    </location>
    <ligand>
        <name>Mg(2+)</name>
        <dbReference type="ChEBI" id="CHEBI:18420"/>
        <label>3</label>
    </ligand>
</feature>
<keyword evidence="9 20" id="KW-0677">Repeat</keyword>
<feature type="region of interest" description="Carboxyphosphate synthetic domain" evidence="20">
    <location>
        <begin position="1"/>
        <end position="399"/>
    </location>
</feature>
<dbReference type="InterPro" id="IPR058047">
    <property type="entry name" value="CPSase_preATP-grasp"/>
</dbReference>
<dbReference type="EC" id="6.3.4.16" evidence="20"/>
<evidence type="ECO:0000313" key="23">
    <source>
        <dbReference type="EMBL" id="AKA73978.1"/>
    </source>
</evidence>
<dbReference type="SMART" id="SM01096">
    <property type="entry name" value="CPSase_L_D3"/>
    <property type="match status" value="1"/>
</dbReference>
<evidence type="ECO:0000256" key="19">
    <source>
        <dbReference type="ARBA" id="ARBA00062056"/>
    </source>
</evidence>
<evidence type="ECO:0000313" key="46">
    <source>
        <dbReference type="Proteomes" id="UP000594632"/>
    </source>
</evidence>
<evidence type="ECO:0000313" key="35">
    <source>
        <dbReference type="Proteomes" id="UP000033057"/>
    </source>
</evidence>
<protein>
    <recommendedName>
        <fullName evidence="20">Carbamoyl phosphate synthase large chain</fullName>
        <ecNumber evidence="20">6.3.4.16</ecNumber>
        <ecNumber evidence="20">6.3.5.5</ecNumber>
    </recommendedName>
    <alternativeName>
        <fullName evidence="20">Carbamoyl phosphate synthetase ammonia chain</fullName>
    </alternativeName>
</protein>
<evidence type="ECO:0000313" key="39">
    <source>
        <dbReference type="Proteomes" id="UP000267993"/>
    </source>
</evidence>
<feature type="region of interest" description="Allosteric domain" evidence="20">
    <location>
        <begin position="931"/>
        <end position="1051"/>
    </location>
</feature>
<accession>A0A0E3MJ78</accession>
<dbReference type="FunFam" id="3.30.470.20:FF:000001">
    <property type="entry name" value="Carbamoyl-phosphate synthase large chain"/>
    <property type="match status" value="1"/>
</dbReference>
<reference evidence="34" key="3">
    <citation type="submission" date="2016-04" db="EMBL/GenBank/DDBJ databases">
        <authorList>
            <person name="Evans L.H."/>
            <person name="Alamgir A."/>
            <person name="Owens N."/>
            <person name="Weber N.D."/>
            <person name="Virtaneva K."/>
            <person name="Barbian K."/>
            <person name="Babar A."/>
            <person name="Rosenke K."/>
        </authorList>
    </citation>
    <scope>NUCLEOTIDE SEQUENCE</scope>
    <source>
        <strain evidence="34">P1</strain>
    </source>
</reference>
<dbReference type="UniPathway" id="UPA00070">
    <property type="reaction ID" value="UER00115"/>
</dbReference>
<feature type="binding site" evidence="20">
    <location>
        <position position="240"/>
    </location>
    <ligand>
        <name>ATP</name>
        <dbReference type="ChEBI" id="CHEBI:30616"/>
        <label>1</label>
    </ligand>
</feature>
<dbReference type="NCBIfam" id="NF009455">
    <property type="entry name" value="PRK12815.1"/>
    <property type="match status" value="1"/>
</dbReference>
<dbReference type="InterPro" id="IPR005480">
    <property type="entry name" value="CPSase_lsu_oligo"/>
</dbReference>
<dbReference type="InterPro" id="IPR036897">
    <property type="entry name" value="CarbamoylP_synth_lsu_oligo_sf"/>
</dbReference>
<dbReference type="Proteomes" id="UP000033085">
    <property type="component" value="Chromosome"/>
</dbReference>
<feature type="binding site" evidence="20">
    <location>
        <position position="127"/>
    </location>
    <ligand>
        <name>ATP</name>
        <dbReference type="ChEBI" id="CHEBI:30616"/>
        <label>1</label>
    </ligand>
</feature>
<dbReference type="InterPro" id="IPR006275">
    <property type="entry name" value="CPSase_lsu"/>
</dbReference>
<evidence type="ECO:0000313" key="42">
    <source>
        <dbReference type="Proteomes" id="UP000273443"/>
    </source>
</evidence>
<feature type="binding site" evidence="20">
    <location>
        <position position="296"/>
    </location>
    <ligand>
        <name>Mg(2+)</name>
        <dbReference type="ChEBI" id="CHEBI:18420"/>
        <label>1</label>
    </ligand>
</feature>
<evidence type="ECO:0000256" key="3">
    <source>
        <dbReference type="ARBA" id="ARBA00005077"/>
    </source>
</evidence>
<dbReference type="PROSITE" id="PS50975">
    <property type="entry name" value="ATP_GRASP"/>
    <property type="match status" value="2"/>
</dbReference>
<dbReference type="SUPFAM" id="SSF48108">
    <property type="entry name" value="Carbamoyl phosphate synthetase, large subunit connection domain"/>
    <property type="match status" value="1"/>
</dbReference>
<evidence type="ECO:0000313" key="29">
    <source>
        <dbReference type="EMBL" id="AZF76318.1"/>
    </source>
</evidence>
<feature type="binding site" evidence="20">
    <location>
        <position position="836"/>
    </location>
    <ligand>
        <name>Mg(2+)</name>
        <dbReference type="ChEBI" id="CHEBI:18420"/>
        <label>4</label>
    </ligand>
</feature>
<evidence type="ECO:0000256" key="10">
    <source>
        <dbReference type="ARBA" id="ARBA00022741"/>
    </source>
</evidence>
<evidence type="ECO:0000256" key="4">
    <source>
        <dbReference type="ARBA" id="ARBA00009799"/>
    </source>
</evidence>
<evidence type="ECO:0000313" key="43">
    <source>
        <dbReference type="Proteomes" id="UP000275843"/>
    </source>
</evidence>
<evidence type="ECO:0000256" key="12">
    <source>
        <dbReference type="ARBA" id="ARBA00022842"/>
    </source>
</evidence>
<dbReference type="EMBL" id="CP033235">
    <property type="protein sequence ID" value="AZF68455.1"/>
    <property type="molecule type" value="Genomic_DNA"/>
</dbReference>
<feature type="binding site" evidence="20">
    <location>
        <position position="208"/>
    </location>
    <ligand>
        <name>ATP</name>
        <dbReference type="ChEBI" id="CHEBI:30616"/>
        <label>1</label>
    </ligand>
</feature>
<feature type="binding site" evidence="20">
    <location>
        <position position="173"/>
    </location>
    <ligand>
        <name>ATP</name>
        <dbReference type="ChEBI" id="CHEBI:30616"/>
        <label>1</label>
    </ligand>
</feature>
<feature type="binding site" evidence="20">
    <location>
        <position position="834"/>
    </location>
    <ligand>
        <name>ATP</name>
        <dbReference type="ChEBI" id="CHEBI:30616"/>
        <label>2</label>
    </ligand>
</feature>
<dbReference type="Gene3D" id="3.30.1490.20">
    <property type="entry name" value="ATP-grasp fold, A domain"/>
    <property type="match status" value="1"/>
</dbReference>
<dbReference type="Proteomes" id="UP000278715">
    <property type="component" value="Chromosome"/>
</dbReference>
<evidence type="ECO:0000313" key="41">
    <source>
        <dbReference type="Proteomes" id="UP000273194"/>
    </source>
</evidence>
<evidence type="ECO:0000256" key="16">
    <source>
        <dbReference type="ARBA" id="ARBA00048816"/>
    </source>
</evidence>
<dbReference type="InterPro" id="IPR011761">
    <property type="entry name" value="ATP-grasp"/>
</dbReference>
<dbReference type="SMR" id="A0A0E3MJ78"/>
<dbReference type="InterPro" id="IPR005483">
    <property type="entry name" value="CPSase_dom"/>
</dbReference>
<evidence type="ECO:0000313" key="36">
    <source>
        <dbReference type="Proteomes" id="UP000033085"/>
    </source>
</evidence>
<reference evidence="33 46" key="6">
    <citation type="journal article" date="2020" name="Nat. Commun.">
        <title>The structures of two archaeal type IV pili illuminate evolutionary relationships.</title>
        <authorList>
            <person name="Wang F."/>
            <person name="Baquero D.P."/>
            <person name="Su Z."/>
            <person name="Beltran L.C."/>
            <person name="Prangishvili D."/>
            <person name="Krupovic M."/>
            <person name="Egelman E.H."/>
        </authorList>
    </citation>
    <scope>NUCLEOTIDE SEQUENCE [LARGE SCALE GENOMIC DNA]</scope>
    <source>
        <strain evidence="33 46">POZ149</strain>
    </source>
</reference>
<feature type="binding site" evidence="20">
    <location>
        <position position="213"/>
    </location>
    <ligand>
        <name>ATP</name>
        <dbReference type="ChEBI" id="CHEBI:30616"/>
        <label>1</label>
    </ligand>
</feature>
<dbReference type="PATRIC" id="fig|2287.6.peg.1790"/>
<dbReference type="GO" id="GO:0004088">
    <property type="term" value="F:carbamoyl-phosphate synthase (glutamine-hydrolyzing) activity"/>
    <property type="evidence" value="ECO:0007669"/>
    <property type="project" value="UniProtKB-UniRule"/>
</dbReference>
<comment type="function">
    <text evidence="18">Small subunit of the glutamine-dependent carbamoyl phosphate synthetase (CPSase). CPSase catalyzes the formation of carbamoyl phosphate from the ammonia moiety of glutamine, carbonate, and phosphate donated by ATP, constituting the first step of the biosynthetic pathway leading to pyrimidine nucleotides. The large subunit (synthetase) binds the substrates ammonia (free or transferred from glutamine from the small subunit), hydrogencarbonate and ATP and carries out an ATP-coupled ligase reaction, activating hydrogencarbonate by forming carboxy phosphate which reacts with ammonia to form carbamoyl phosphate.</text>
</comment>
<evidence type="ECO:0000256" key="20">
    <source>
        <dbReference type="HAMAP-Rule" id="MF_01210"/>
    </source>
</evidence>
<feature type="binding site" evidence="20">
    <location>
        <position position="296"/>
    </location>
    <ligand>
        <name>Mg(2+)</name>
        <dbReference type="ChEBI" id="CHEBI:18420"/>
        <label>2</label>
    </ligand>
</feature>
<feature type="binding site" evidence="20">
    <location>
        <position position="822"/>
    </location>
    <ligand>
        <name>ATP</name>
        <dbReference type="ChEBI" id="CHEBI:30616"/>
        <label>2</label>
    </ligand>
</feature>
<evidence type="ECO:0000313" key="45">
    <source>
        <dbReference type="Proteomes" id="UP000282269"/>
    </source>
</evidence>
<dbReference type="PROSITE" id="PS51855">
    <property type="entry name" value="MGS"/>
    <property type="match status" value="1"/>
</dbReference>
<comment type="subunit">
    <text evidence="19 20">Composed of two chains; the small (or glutamine) chain promotes the hydrolysis of glutamine to ammonia, which is used by the large (or ammonia) chain to synthesize carbamoyl phosphate. Tetramer of heterodimers (alpha,beta)4.</text>
</comment>
<dbReference type="SUPFAM" id="SSF56059">
    <property type="entry name" value="Glutathione synthetase ATP-binding domain-like"/>
    <property type="match status" value="2"/>
</dbReference>
<dbReference type="PRINTS" id="PR00098">
    <property type="entry name" value="CPSASE"/>
</dbReference>
<gene>
    <name evidence="20 25" type="primary">carB</name>
    <name evidence="33" type="ORF">HFC64_14825</name>
    <name evidence="34" type="ORF">SSOP1_0634</name>
    <name evidence="25" type="ORF">SULA_1731</name>
    <name evidence="23" type="ORF">SULB_1732</name>
    <name evidence="24" type="ORF">SULC_1730</name>
    <name evidence="26" type="ORF">SULG_08680</name>
    <name evidence="27" type="ORF">SULH_08680</name>
    <name evidence="28" type="ORF">SULI_08680</name>
    <name evidence="29" type="ORF">SULM_08670</name>
    <name evidence="30" type="ORF">SULN_08670</name>
    <name evidence="31" type="ORF">SULO_08680</name>
    <name evidence="32" type="ORF">SULZ_08605</name>
</gene>
<feature type="binding site" evidence="20">
    <location>
        <position position="174"/>
    </location>
    <ligand>
        <name>ATP</name>
        <dbReference type="ChEBI" id="CHEBI:30616"/>
        <label>1</label>
    </ligand>
</feature>
<dbReference type="Proteomes" id="UP000275843">
    <property type="component" value="Chromosome"/>
</dbReference>
<evidence type="ECO:0000256" key="2">
    <source>
        <dbReference type="ARBA" id="ARBA00004812"/>
    </source>
</evidence>
<dbReference type="PROSITE" id="PS00867">
    <property type="entry name" value="CPSASE_2"/>
    <property type="match status" value="1"/>
</dbReference>
<dbReference type="InterPro" id="IPR016185">
    <property type="entry name" value="PreATP-grasp_dom_sf"/>
</dbReference>
<keyword evidence="8" id="KW-0479">Metal-binding</keyword>
<feature type="binding site" evidence="20">
    <location>
        <position position="282"/>
    </location>
    <ligand>
        <name>Mg(2+)</name>
        <dbReference type="ChEBI" id="CHEBI:18420"/>
        <label>1</label>
    </ligand>
</feature>
<dbReference type="EMBL" id="CP033241">
    <property type="protein sequence ID" value="AZF84108.1"/>
    <property type="molecule type" value="Genomic_DNA"/>
</dbReference>
<dbReference type="Proteomes" id="UP000033106">
    <property type="component" value="Chromosome"/>
</dbReference>
<feature type="binding site" evidence="20">
    <location>
        <position position="834"/>
    </location>
    <ligand>
        <name>Mg(2+)</name>
        <dbReference type="ChEBI" id="CHEBI:18420"/>
        <label>3</label>
    </ligand>
</feature>
<keyword evidence="13 20" id="KW-0665">Pyrimidine biosynthesis</keyword>
<dbReference type="SUPFAM" id="SSF52440">
    <property type="entry name" value="PreATP-grasp domain"/>
    <property type="match status" value="2"/>
</dbReference>
<feature type="binding site" evidence="20">
    <location>
        <position position="709"/>
    </location>
    <ligand>
        <name>ATP</name>
        <dbReference type="ChEBI" id="CHEBI:30616"/>
        <label>2</label>
    </ligand>
</feature>
<evidence type="ECO:0000256" key="1">
    <source>
        <dbReference type="ARBA" id="ARBA00001936"/>
    </source>
</evidence>
<dbReference type="EMBL" id="CP033238">
    <property type="protein sequence ID" value="AZF76318.1"/>
    <property type="molecule type" value="Genomic_DNA"/>
</dbReference>
<keyword evidence="12" id="KW-0460">Magnesium</keyword>
<dbReference type="EMBL" id="CP033240">
    <property type="protein sequence ID" value="AZF81531.1"/>
    <property type="molecule type" value="Genomic_DNA"/>
</dbReference>
<dbReference type="Proteomes" id="UP000273194">
    <property type="component" value="Chromosome"/>
</dbReference>
<dbReference type="Gene3D" id="1.10.1030.10">
    <property type="entry name" value="Carbamoyl-phosphate synthetase, large subunit oligomerisation domain"/>
    <property type="match status" value="1"/>
</dbReference>
<dbReference type="GeneID" id="44129641"/>
<dbReference type="KEGG" id="ssoa:SULA_1731"/>
<dbReference type="EMBL" id="LT549890">
    <property type="protein sequence ID" value="SAI84189.1"/>
    <property type="molecule type" value="Genomic_DNA"/>
</dbReference>
<dbReference type="OrthoDB" id="85487at2157"/>
<keyword evidence="11 20" id="KW-0067">ATP-binding</keyword>
<dbReference type="Gene3D" id="3.40.50.20">
    <property type="match status" value="2"/>
</dbReference>
<evidence type="ECO:0000313" key="37">
    <source>
        <dbReference type="Proteomes" id="UP000033106"/>
    </source>
</evidence>
<evidence type="ECO:0000313" key="34">
    <source>
        <dbReference type="EMBL" id="SAI84189.1"/>
    </source>
</evidence>
<evidence type="ECO:0000259" key="21">
    <source>
        <dbReference type="PROSITE" id="PS50975"/>
    </source>
</evidence>
<dbReference type="Pfam" id="PF02787">
    <property type="entry name" value="CPSase_L_D3"/>
    <property type="match status" value="1"/>
</dbReference>
<comment type="pathway">
    <text evidence="3 20">Amino-acid biosynthesis; L-arginine biosynthesis; carbamoyl phosphate from bicarbonate: step 1/1.</text>
</comment>
<keyword evidence="14" id="KW-0464">Manganese</keyword>
<reference evidence="38" key="2">
    <citation type="submission" date="2016-04" db="EMBL/GenBank/DDBJ databases">
        <authorList>
            <person name="Shah S.A."/>
            <person name="Garrett R.A."/>
        </authorList>
    </citation>
    <scope>NUCLEOTIDE SEQUENCE [LARGE SCALE GENOMIC DNA]</scope>
    <source>
        <strain evidence="38">ATCC 35091 / DSM 1616 / JCM 8930 / NBRC 15331 / P1</strain>
    </source>
</reference>
<evidence type="ECO:0000313" key="28">
    <source>
        <dbReference type="EMBL" id="AZF73695.1"/>
    </source>
</evidence>
<feature type="binding site" evidence="20">
    <location>
        <position position="781"/>
    </location>
    <ligand>
        <name>ATP</name>
        <dbReference type="ChEBI" id="CHEBI:30616"/>
        <label>2</label>
    </ligand>
</feature>
<feature type="domain" description="MGS-like" evidence="22">
    <location>
        <begin position="930"/>
        <end position="1051"/>
    </location>
</feature>
<feature type="binding site" evidence="20">
    <location>
        <position position="834"/>
    </location>
    <ligand>
        <name>Mn(2+)</name>
        <dbReference type="ChEBI" id="CHEBI:29035"/>
        <label>3</label>
    </ligand>
</feature>
<feature type="binding site" evidence="20">
    <location>
        <position position="779"/>
    </location>
    <ligand>
        <name>ATP</name>
        <dbReference type="ChEBI" id="CHEBI:30616"/>
        <label>2</label>
    </ligand>
</feature>
<feature type="binding site" evidence="20">
    <location>
        <position position="167"/>
    </location>
    <ligand>
        <name>ATP</name>
        <dbReference type="ChEBI" id="CHEBI:30616"/>
        <label>1</label>
    </ligand>
</feature>